<dbReference type="WBParaSite" id="PDA_v2.g18395.t1">
    <property type="protein sequence ID" value="PDA_v2.g18395.t1"/>
    <property type="gene ID" value="PDA_v2.g18395"/>
</dbReference>
<keyword evidence="2" id="KW-1133">Transmembrane helix</keyword>
<feature type="compositionally biased region" description="Polar residues" evidence="1">
    <location>
        <begin position="170"/>
        <end position="196"/>
    </location>
</feature>
<organism evidence="4 5">
    <name type="scientific">Panagrolaimus davidi</name>
    <dbReference type="NCBI Taxonomy" id="227884"/>
    <lineage>
        <taxon>Eukaryota</taxon>
        <taxon>Metazoa</taxon>
        <taxon>Ecdysozoa</taxon>
        <taxon>Nematoda</taxon>
        <taxon>Chromadorea</taxon>
        <taxon>Rhabditida</taxon>
        <taxon>Tylenchina</taxon>
        <taxon>Panagrolaimomorpha</taxon>
        <taxon>Panagrolaimoidea</taxon>
        <taxon>Panagrolaimidae</taxon>
        <taxon>Panagrolaimus</taxon>
    </lineage>
</organism>
<accession>A0A914PU65</accession>
<keyword evidence="3" id="KW-0732">Signal</keyword>
<dbReference type="AlphaFoldDB" id="A0A914PU65"/>
<evidence type="ECO:0000313" key="5">
    <source>
        <dbReference type="WBParaSite" id="PDA_v2.g18395.t1"/>
    </source>
</evidence>
<keyword evidence="4" id="KW-1185">Reference proteome</keyword>
<evidence type="ECO:0000313" key="4">
    <source>
        <dbReference type="Proteomes" id="UP000887578"/>
    </source>
</evidence>
<keyword evidence="2" id="KW-0812">Transmembrane</keyword>
<evidence type="ECO:0000256" key="1">
    <source>
        <dbReference type="SAM" id="MobiDB-lite"/>
    </source>
</evidence>
<protein>
    <submittedName>
        <fullName evidence="5">Uncharacterized protein</fullName>
    </submittedName>
</protein>
<dbReference type="Proteomes" id="UP000887578">
    <property type="component" value="Unplaced"/>
</dbReference>
<feature type="chain" id="PRO_5037470923" evidence="3">
    <location>
        <begin position="22"/>
        <end position="196"/>
    </location>
</feature>
<name>A0A914PU65_9BILA</name>
<feature type="transmembrane region" description="Helical" evidence="2">
    <location>
        <begin position="107"/>
        <end position="130"/>
    </location>
</feature>
<feature type="signal peptide" evidence="3">
    <location>
        <begin position="1"/>
        <end position="21"/>
    </location>
</feature>
<keyword evidence="2" id="KW-0472">Membrane</keyword>
<sequence length="196" mass="21976">MKRNILFTIFVILLSINYIHGASINQRSAQQPAAFVDDSSQHFNGQWGQMEFISEEMKLFAVRGHCRDACARACKPIMLADTDQVFFICPQIKPPEKSIPEKLFAKVSFPVMLLVGVITFALLICLVCCCRSMCCSSSTSRSSHSSRDLLNQRHINDITDNGGEFEKQPLPTSSIEDNQTPPFVSKTLRSTRVQDV</sequence>
<proteinExistence type="predicted"/>
<feature type="region of interest" description="Disordered" evidence="1">
    <location>
        <begin position="157"/>
        <end position="196"/>
    </location>
</feature>
<reference evidence="5" key="1">
    <citation type="submission" date="2022-11" db="UniProtKB">
        <authorList>
            <consortium name="WormBaseParasite"/>
        </authorList>
    </citation>
    <scope>IDENTIFICATION</scope>
</reference>
<evidence type="ECO:0000256" key="3">
    <source>
        <dbReference type="SAM" id="SignalP"/>
    </source>
</evidence>
<evidence type="ECO:0000256" key="2">
    <source>
        <dbReference type="SAM" id="Phobius"/>
    </source>
</evidence>